<dbReference type="EMBL" id="KV426138">
    <property type="protein sequence ID" value="KZV87024.1"/>
    <property type="molecule type" value="Genomic_DNA"/>
</dbReference>
<proteinExistence type="inferred from homology"/>
<evidence type="ECO:0000313" key="13">
    <source>
        <dbReference type="Proteomes" id="UP000077266"/>
    </source>
</evidence>
<keyword evidence="7" id="KW-0325">Glycoprotein</keyword>
<sequence>MTSHGPATSGGSHEGNLLSIARTQSPVPLPLPPPLPSSSSALPPSPAASDDSGFLPPPRPRFTRSSTGSSSFRSSERSFLLPGSGQSTPSAGGSFSRPASVFSLADDSRYPLPAFGHETHDFSRPASTYRDDEEGPPSPSPAIAGADELNYGEDWDDALHDPDDSKNQRGGISTRGLWNILTIVLIVLLILGVFAIYPLADYAVHNGARTAISNNVRVNSTGQIPKTPTAPKRPLIDPETPTAALTRIGHDQQQYNLVFSDEFNKPNRTFKPGDDPFWEAVDLWYGVTQDLEWYDPGQVTTGDGKLRIKLEKVDPKTNHNLDLKSGMLQSWNKFCFTGGYIEISAQLPGSVHTTGYWPGAWLMGNLARPGYPATTDGTWPYSYDTCDVGTRPNQTNGDGTPAAAYNVPAPYGQLGKNFDLSWLPGQRLSACTCTGEDHPGPIVQDDTGSRFKGRGAPEIDIIEAQICPGVRGGCASQSAQFAPFTAEYAPNMDGILIFNDPSTELNTFRGSPTQQAISALTNVSYADYASSGTGHFGTWGMEYAPEVTDPSSGYITWNSDGTPTWLMNGVSIGPDGPTEIGQRLIAQEPMSIVFNLAVSHTFGTFDVDQLTFPAEFLIDYVRVYQRDGSPASAASCDPPDYPTAAYIKKHEAAYTDTQVTSWKMAGYTQPKSSKIEGCTAS</sequence>
<feature type="compositionally biased region" description="Polar residues" evidence="9">
    <location>
        <begin position="84"/>
        <end position="93"/>
    </location>
</feature>
<evidence type="ECO:0000313" key="12">
    <source>
        <dbReference type="EMBL" id="KZV87024.1"/>
    </source>
</evidence>
<reference evidence="12 13" key="1">
    <citation type="journal article" date="2016" name="Mol. Biol. Evol.">
        <title>Comparative Genomics of Early-Diverging Mushroom-Forming Fungi Provides Insights into the Origins of Lignocellulose Decay Capabilities.</title>
        <authorList>
            <person name="Nagy L.G."/>
            <person name="Riley R."/>
            <person name="Tritt A."/>
            <person name="Adam C."/>
            <person name="Daum C."/>
            <person name="Floudas D."/>
            <person name="Sun H."/>
            <person name="Yadav J.S."/>
            <person name="Pangilinan J."/>
            <person name="Larsson K.H."/>
            <person name="Matsuura K."/>
            <person name="Barry K."/>
            <person name="Labutti K."/>
            <person name="Kuo R."/>
            <person name="Ohm R.A."/>
            <person name="Bhattacharya S.S."/>
            <person name="Shirouzu T."/>
            <person name="Yoshinaga Y."/>
            <person name="Martin F.M."/>
            <person name="Grigoriev I.V."/>
            <person name="Hibbett D.S."/>
        </authorList>
    </citation>
    <scope>NUCLEOTIDE SEQUENCE [LARGE SCALE GENOMIC DNA]</scope>
    <source>
        <strain evidence="12 13">HHB12029</strain>
    </source>
</reference>
<dbReference type="STRING" id="1314781.A0A165EIM9"/>
<organism evidence="12 13">
    <name type="scientific">Exidia glandulosa HHB12029</name>
    <dbReference type="NCBI Taxonomy" id="1314781"/>
    <lineage>
        <taxon>Eukaryota</taxon>
        <taxon>Fungi</taxon>
        <taxon>Dikarya</taxon>
        <taxon>Basidiomycota</taxon>
        <taxon>Agaricomycotina</taxon>
        <taxon>Agaricomycetes</taxon>
        <taxon>Auriculariales</taxon>
        <taxon>Exidiaceae</taxon>
        <taxon>Exidia</taxon>
    </lineage>
</organism>
<keyword evidence="3 10" id="KW-0812">Transmembrane</keyword>
<evidence type="ECO:0000256" key="6">
    <source>
        <dbReference type="ARBA" id="ARBA00023136"/>
    </source>
</evidence>
<feature type="domain" description="GH16" evidence="11">
    <location>
        <begin position="250"/>
        <end position="629"/>
    </location>
</feature>
<keyword evidence="6 10" id="KW-0472">Membrane</keyword>
<comment type="similarity">
    <text evidence="2">Belongs to the SKN1/KRE6 family.</text>
</comment>
<dbReference type="AlphaFoldDB" id="A0A165EIM9"/>
<evidence type="ECO:0000256" key="2">
    <source>
        <dbReference type="ARBA" id="ARBA00010962"/>
    </source>
</evidence>
<dbReference type="PROSITE" id="PS51762">
    <property type="entry name" value="GH16_2"/>
    <property type="match status" value="1"/>
</dbReference>
<dbReference type="Proteomes" id="UP000077266">
    <property type="component" value="Unassembled WGS sequence"/>
</dbReference>
<evidence type="ECO:0000256" key="3">
    <source>
        <dbReference type="ARBA" id="ARBA00022692"/>
    </source>
</evidence>
<dbReference type="InterPro" id="IPR005629">
    <property type="entry name" value="Skn1/Kre6/Sbg1"/>
</dbReference>
<evidence type="ECO:0000256" key="9">
    <source>
        <dbReference type="SAM" id="MobiDB-lite"/>
    </source>
</evidence>
<dbReference type="Gene3D" id="2.60.120.200">
    <property type="match status" value="2"/>
</dbReference>
<gene>
    <name evidence="12" type="ORF">EXIGLDRAFT_724167</name>
</gene>
<evidence type="ECO:0000259" key="11">
    <source>
        <dbReference type="PROSITE" id="PS51762"/>
    </source>
</evidence>
<dbReference type="InParanoid" id="A0A165EIM9"/>
<dbReference type="GO" id="GO:0005886">
    <property type="term" value="C:plasma membrane"/>
    <property type="evidence" value="ECO:0007669"/>
    <property type="project" value="TreeGrafter"/>
</dbReference>
<dbReference type="FunCoup" id="A0A165EIM9">
    <property type="interactions" value="90"/>
</dbReference>
<feature type="transmembrane region" description="Helical" evidence="10">
    <location>
        <begin position="176"/>
        <end position="200"/>
    </location>
</feature>
<dbReference type="GO" id="GO:0031505">
    <property type="term" value="P:fungal-type cell wall organization"/>
    <property type="evidence" value="ECO:0007669"/>
    <property type="project" value="TreeGrafter"/>
</dbReference>
<feature type="compositionally biased region" description="Polar residues" evidence="9">
    <location>
        <begin position="1"/>
        <end position="11"/>
    </location>
</feature>
<evidence type="ECO:0000256" key="1">
    <source>
        <dbReference type="ARBA" id="ARBA00004606"/>
    </source>
</evidence>
<evidence type="ECO:0000256" key="7">
    <source>
        <dbReference type="ARBA" id="ARBA00023180"/>
    </source>
</evidence>
<dbReference type="InterPro" id="IPR013320">
    <property type="entry name" value="ConA-like_dom_sf"/>
</dbReference>
<dbReference type="Pfam" id="PF03935">
    <property type="entry name" value="SKN1_KRE6_Sbg1"/>
    <property type="match status" value="1"/>
</dbReference>
<feature type="region of interest" description="Disordered" evidence="9">
    <location>
        <begin position="114"/>
        <end position="147"/>
    </location>
</feature>
<feature type="region of interest" description="Disordered" evidence="9">
    <location>
        <begin position="1"/>
        <end position="96"/>
    </location>
</feature>
<dbReference type="PANTHER" id="PTHR31361:SF15">
    <property type="entry name" value="GH16 DOMAIN-CONTAINING PROTEIN"/>
    <property type="match status" value="1"/>
</dbReference>
<keyword evidence="8" id="KW-0961">Cell wall biogenesis/degradation</keyword>
<dbReference type="InterPro" id="IPR000757">
    <property type="entry name" value="Beta-glucanase-like"/>
</dbReference>
<protein>
    <submittedName>
        <fullName evidence="12">Beta-glucan synthesis-associated</fullName>
    </submittedName>
</protein>
<accession>A0A165EIM9</accession>
<name>A0A165EIM9_EXIGL</name>
<dbReference type="GO" id="GO:0015926">
    <property type="term" value="F:glucosidase activity"/>
    <property type="evidence" value="ECO:0007669"/>
    <property type="project" value="TreeGrafter"/>
</dbReference>
<feature type="compositionally biased region" description="Pro residues" evidence="9">
    <location>
        <begin position="27"/>
        <end position="36"/>
    </location>
</feature>
<evidence type="ECO:0000256" key="10">
    <source>
        <dbReference type="SAM" id="Phobius"/>
    </source>
</evidence>
<dbReference type="GO" id="GO:0005789">
    <property type="term" value="C:endoplasmic reticulum membrane"/>
    <property type="evidence" value="ECO:0007669"/>
    <property type="project" value="TreeGrafter"/>
</dbReference>
<evidence type="ECO:0000256" key="4">
    <source>
        <dbReference type="ARBA" id="ARBA00022968"/>
    </source>
</evidence>
<dbReference type="PANTHER" id="PTHR31361">
    <property type="entry name" value="BETA-GLUCAN SYNTHESIS-ASSOCIATED PROTEIN KRE6-RELATED"/>
    <property type="match status" value="1"/>
</dbReference>
<evidence type="ECO:0000256" key="8">
    <source>
        <dbReference type="ARBA" id="ARBA00023316"/>
    </source>
</evidence>
<dbReference type="SUPFAM" id="SSF49899">
    <property type="entry name" value="Concanavalin A-like lectins/glucanases"/>
    <property type="match status" value="1"/>
</dbReference>
<keyword evidence="4" id="KW-0735">Signal-anchor</keyword>
<dbReference type="OrthoDB" id="412647at2759"/>
<comment type="subcellular location">
    <subcellularLocation>
        <location evidence="1">Membrane</location>
        <topology evidence="1">Single-pass type II membrane protein</topology>
    </subcellularLocation>
</comment>
<keyword evidence="13" id="KW-1185">Reference proteome</keyword>
<dbReference type="GO" id="GO:0006078">
    <property type="term" value="P:(1-&gt;6)-beta-D-glucan biosynthetic process"/>
    <property type="evidence" value="ECO:0007669"/>
    <property type="project" value="TreeGrafter"/>
</dbReference>
<keyword evidence="5 10" id="KW-1133">Transmembrane helix</keyword>
<evidence type="ECO:0000256" key="5">
    <source>
        <dbReference type="ARBA" id="ARBA00022989"/>
    </source>
</evidence>
<feature type="compositionally biased region" description="Low complexity" evidence="9">
    <location>
        <begin position="63"/>
        <end position="82"/>
    </location>
</feature>